<dbReference type="InterPro" id="IPR036770">
    <property type="entry name" value="Ankyrin_rpt-contain_sf"/>
</dbReference>
<keyword evidence="2 9" id="KW-0812">Transmembrane</keyword>
<keyword evidence="5 7" id="KW-0040">ANK repeat</keyword>
<evidence type="ECO:0000256" key="9">
    <source>
        <dbReference type="SAM" id="Phobius"/>
    </source>
</evidence>
<feature type="transmembrane region" description="Helical" evidence="9">
    <location>
        <begin position="862"/>
        <end position="886"/>
    </location>
</feature>
<dbReference type="PROSITE" id="PS50297">
    <property type="entry name" value="ANK_REP_REGION"/>
    <property type="match status" value="1"/>
</dbReference>
<dbReference type="Gene3D" id="1.20.58.340">
    <property type="entry name" value="Magnesium transport protein CorA, transmembrane region"/>
    <property type="match status" value="1"/>
</dbReference>
<dbReference type="GO" id="GO:0016020">
    <property type="term" value="C:membrane"/>
    <property type="evidence" value="ECO:0007669"/>
    <property type="project" value="UniProtKB-SubCell"/>
</dbReference>
<dbReference type="Proteomes" id="UP000813444">
    <property type="component" value="Unassembled WGS sequence"/>
</dbReference>
<evidence type="ECO:0000313" key="11">
    <source>
        <dbReference type="Proteomes" id="UP000813444"/>
    </source>
</evidence>
<evidence type="ECO:0000256" key="3">
    <source>
        <dbReference type="ARBA" id="ARBA00022737"/>
    </source>
</evidence>
<keyword evidence="3" id="KW-0677">Repeat</keyword>
<feature type="repeat" description="ANK" evidence="7">
    <location>
        <begin position="168"/>
        <end position="200"/>
    </location>
</feature>
<dbReference type="OrthoDB" id="341259at2759"/>
<dbReference type="InterPro" id="IPR002110">
    <property type="entry name" value="Ankyrin_rpt"/>
</dbReference>
<dbReference type="AlphaFoldDB" id="A0A8K0WKF0"/>
<evidence type="ECO:0000256" key="5">
    <source>
        <dbReference type="ARBA" id="ARBA00023043"/>
    </source>
</evidence>
<accession>A0A8K0WKF0</accession>
<dbReference type="GO" id="GO:0046873">
    <property type="term" value="F:metal ion transmembrane transporter activity"/>
    <property type="evidence" value="ECO:0007669"/>
    <property type="project" value="InterPro"/>
</dbReference>
<feature type="region of interest" description="Disordered" evidence="8">
    <location>
        <begin position="514"/>
        <end position="568"/>
    </location>
</feature>
<dbReference type="SMART" id="SM00248">
    <property type="entry name" value="ANK"/>
    <property type="match status" value="4"/>
</dbReference>
<name>A0A8K0WKF0_9HYPO</name>
<feature type="region of interest" description="Disordered" evidence="8">
    <location>
        <begin position="938"/>
        <end position="957"/>
    </location>
</feature>
<dbReference type="SUPFAM" id="SSF144083">
    <property type="entry name" value="Magnesium transport protein CorA, transmembrane region"/>
    <property type="match status" value="1"/>
</dbReference>
<reference evidence="10" key="1">
    <citation type="journal article" date="2021" name="Nat. Commun.">
        <title>Genetic determinants of endophytism in the Arabidopsis root mycobiome.</title>
        <authorList>
            <person name="Mesny F."/>
            <person name="Miyauchi S."/>
            <person name="Thiergart T."/>
            <person name="Pickel B."/>
            <person name="Atanasova L."/>
            <person name="Karlsson M."/>
            <person name="Huettel B."/>
            <person name="Barry K.W."/>
            <person name="Haridas S."/>
            <person name="Chen C."/>
            <person name="Bauer D."/>
            <person name="Andreopoulos W."/>
            <person name="Pangilinan J."/>
            <person name="LaButti K."/>
            <person name="Riley R."/>
            <person name="Lipzen A."/>
            <person name="Clum A."/>
            <person name="Drula E."/>
            <person name="Henrissat B."/>
            <person name="Kohler A."/>
            <person name="Grigoriev I.V."/>
            <person name="Martin F.M."/>
            <person name="Hacquard S."/>
        </authorList>
    </citation>
    <scope>NUCLEOTIDE SEQUENCE</scope>
    <source>
        <strain evidence="10">MPI-CAGE-CH-0235</strain>
    </source>
</reference>
<dbReference type="SUPFAM" id="SSF48403">
    <property type="entry name" value="Ankyrin repeat"/>
    <property type="match status" value="1"/>
</dbReference>
<evidence type="ECO:0000256" key="7">
    <source>
        <dbReference type="PROSITE-ProRule" id="PRU00023"/>
    </source>
</evidence>
<sequence>MGEYSILFVAICRGLRNDVNYLLRQPSISLTGTYGPDRRTALFEAVLRKDLQVVKRMLRCPYVSPSQYINMGDLLGNTPLHRAMMNCDSLPVRKAKKEVESESNDENDSVNLNILHELIQRGSNIDALNLAFRTPLHTAINGVLGPETTLCVKQLLDEGAEVNTKDEYGDSPLHDACRVGDHELIHMLLECGADLDSRNLDWKTPQDLFYENRSPPSKADHEFAAREFSRLKKTSAARRRVGNVPQHINPITDETRSLCAEFPVYFRHQWAGWDKKPDGSSAMSWVRTDLKVAQVLYPNGDDNPWYLDSVVGGQGFLADCQAKFVNKVRDCLQEELQEQEQEVMVGLRPVQPQGGLGIFLKENDLAKSIQRGGWRWINFPANNDFIINNARRPDTNEVDGWKWQFFERSIQVHETNTSYARIRIPHVHGTFLTVLQIPYIDIETEDQVKSGLDQLTTQCERIKKLNQAYYPFTGMHGVQVAQTLDQTSYNISDDSNTDPMTDLHSTENQVIYRWSKRRSDNRKADDDNRSRQEEQLQELQTQQKRERPSWKRHESQMSQSHISQSDSAEIKQASETLEWWERALRFFGLHPREEQQQYQQSTPPVAQADVVDPIKQERAGRRGASAPNAERIRQDPSPKWLMVRQVWLWKLDNNTILTAIPSRQNGMTADTLLETIRQGKLDILQTPEDLIKRIVYDTVTFLDEFKWAGLGEHILDVFDREIAAEMYQEAKFFQQFGQGIWSPAMVNLSIQEAAESIYKVKDIRDELRLIKQVLETQLKVVMDFAEIFWPPHHRYRLKEETGTAKALGETFIRDCGLQAMIARVKEMDEDASATLQGLSNIIQAMQAQASLKEAEASRVMNLIILPFTIVTVIFTPLSFLTSLFAVNVLDFPTNEEGELRLPGTWFYWRIVAGEFISLFIVFVFVYYLYNRQREVSGAGRKSPSFTALARPNDQRPR</sequence>
<dbReference type="Gene3D" id="1.25.40.20">
    <property type="entry name" value="Ankyrin repeat-containing domain"/>
    <property type="match status" value="1"/>
</dbReference>
<evidence type="ECO:0000256" key="2">
    <source>
        <dbReference type="ARBA" id="ARBA00022692"/>
    </source>
</evidence>
<feature type="compositionally biased region" description="Basic and acidic residues" evidence="8">
    <location>
        <begin position="543"/>
        <end position="555"/>
    </location>
</feature>
<feature type="transmembrane region" description="Helical" evidence="9">
    <location>
        <begin position="906"/>
        <end position="929"/>
    </location>
</feature>
<dbReference type="InterPro" id="IPR045863">
    <property type="entry name" value="CorA_TM1_TM2"/>
</dbReference>
<evidence type="ECO:0000256" key="1">
    <source>
        <dbReference type="ARBA" id="ARBA00004141"/>
    </source>
</evidence>
<feature type="repeat" description="ANK" evidence="7">
    <location>
        <begin position="131"/>
        <end position="167"/>
    </location>
</feature>
<comment type="caution">
    <text evidence="10">The sequence shown here is derived from an EMBL/GenBank/DDBJ whole genome shotgun (WGS) entry which is preliminary data.</text>
</comment>
<dbReference type="PANTHER" id="PTHR24171">
    <property type="entry name" value="ANKYRIN REPEAT DOMAIN-CONTAINING PROTEIN 39-RELATED"/>
    <property type="match status" value="1"/>
</dbReference>
<organism evidence="10 11">
    <name type="scientific">Stachybotrys elegans</name>
    <dbReference type="NCBI Taxonomy" id="80388"/>
    <lineage>
        <taxon>Eukaryota</taxon>
        <taxon>Fungi</taxon>
        <taxon>Dikarya</taxon>
        <taxon>Ascomycota</taxon>
        <taxon>Pezizomycotina</taxon>
        <taxon>Sordariomycetes</taxon>
        <taxon>Hypocreomycetidae</taxon>
        <taxon>Hypocreales</taxon>
        <taxon>Stachybotryaceae</taxon>
        <taxon>Stachybotrys</taxon>
    </lineage>
</organism>
<evidence type="ECO:0000256" key="8">
    <source>
        <dbReference type="SAM" id="MobiDB-lite"/>
    </source>
</evidence>
<comment type="subcellular location">
    <subcellularLocation>
        <location evidence="1">Membrane</location>
        <topology evidence="1">Multi-pass membrane protein</topology>
    </subcellularLocation>
</comment>
<dbReference type="Pfam" id="PF12796">
    <property type="entry name" value="Ank_2"/>
    <property type="match status" value="1"/>
</dbReference>
<evidence type="ECO:0000256" key="4">
    <source>
        <dbReference type="ARBA" id="ARBA00022989"/>
    </source>
</evidence>
<gene>
    <name evidence="10" type="ORF">B0I35DRAFT_454968</name>
</gene>
<dbReference type="PROSITE" id="PS50088">
    <property type="entry name" value="ANK_REPEAT"/>
    <property type="match status" value="2"/>
</dbReference>
<feature type="compositionally biased region" description="Basic and acidic residues" evidence="8">
    <location>
        <begin position="517"/>
        <end position="534"/>
    </location>
</feature>
<keyword evidence="6 9" id="KW-0472">Membrane</keyword>
<dbReference type="Pfam" id="PF01544">
    <property type="entry name" value="CorA"/>
    <property type="match status" value="1"/>
</dbReference>
<evidence type="ECO:0000313" key="10">
    <source>
        <dbReference type="EMBL" id="KAH7303952.1"/>
    </source>
</evidence>
<dbReference type="InterPro" id="IPR002523">
    <property type="entry name" value="MgTranspt_CorA/ZnTranspt_ZntB"/>
</dbReference>
<keyword evidence="4 9" id="KW-1133">Transmembrane helix</keyword>
<proteinExistence type="predicted"/>
<protein>
    <submittedName>
        <fullName evidence="10">Uncharacterized protein</fullName>
    </submittedName>
</protein>
<evidence type="ECO:0000256" key="6">
    <source>
        <dbReference type="ARBA" id="ARBA00023136"/>
    </source>
</evidence>
<feature type="compositionally biased region" description="Polar residues" evidence="8">
    <location>
        <begin position="556"/>
        <end position="567"/>
    </location>
</feature>
<keyword evidence="11" id="KW-1185">Reference proteome</keyword>
<dbReference type="EMBL" id="JAGPNK010000027">
    <property type="protein sequence ID" value="KAH7303952.1"/>
    <property type="molecule type" value="Genomic_DNA"/>
</dbReference>